<sequence length="545" mass="64791">MTLLPTECIQEILKHVQTDENLFSCLLVNHAWCINVIPLLWSDPFKYKEITRETKNFYFLDNYLRSLNQDETNLLIQQGINIFHHDKQIIDYVSFLKVIEFGGLSKIIENWMEYYIYIDSDEIFLKYYSNVFDVLLRLFMRQSDIQTLCINEMHALSQSNMHIILPDISIFTLDNPGIKLIKELHIHFENGQFYEELLSIVSTLCTQIQIISLSLNRTNLPLKYFVNNIIRNQARLNSIALKCDRKYKNERELNLLFKSLNLHVNWLKSIELSKFEINILDFSLIFSQENDHNLLKLTLINCRLYIKKYDLIEDLKDLRLPINNLTVQSCFFTLYGNKISFDEIYSPLFFQIIGTNLKNLSLNVLDKKIINSILTYCTNINSLEVFDLRHQNFPNFFTLIKNLELTKLKISMDCDHDTLFLLKLIDNLPVTLNLLVLKNLRNFNNLHYFLKKFHAPNLSEIILYQKSHNYNSFFELLNNFKDCIEFIELRNIHTFGIEYEKNVNIDDINDFNQLKKFYSINKTNWKLKWGHKGFYMISNSLCNIK</sequence>
<reference evidence="1" key="1">
    <citation type="submission" date="2021-06" db="EMBL/GenBank/DDBJ databases">
        <authorList>
            <person name="Kallberg Y."/>
            <person name="Tangrot J."/>
            <person name="Rosling A."/>
        </authorList>
    </citation>
    <scope>NUCLEOTIDE SEQUENCE</scope>
    <source>
        <strain evidence="1">87-6 pot B 2015</strain>
    </source>
</reference>
<dbReference type="EMBL" id="CAJVPP010002598">
    <property type="protein sequence ID" value="CAG8605308.1"/>
    <property type="molecule type" value="Genomic_DNA"/>
</dbReference>
<dbReference type="AlphaFoldDB" id="A0A9N9CJA4"/>
<proteinExistence type="predicted"/>
<evidence type="ECO:0000313" key="2">
    <source>
        <dbReference type="Proteomes" id="UP000789375"/>
    </source>
</evidence>
<keyword evidence="2" id="KW-1185">Reference proteome</keyword>
<name>A0A9N9CJA4_FUNMO</name>
<evidence type="ECO:0000313" key="1">
    <source>
        <dbReference type="EMBL" id="CAG8605308.1"/>
    </source>
</evidence>
<dbReference type="Proteomes" id="UP000789375">
    <property type="component" value="Unassembled WGS sequence"/>
</dbReference>
<accession>A0A9N9CJA4</accession>
<organism evidence="1 2">
    <name type="scientific">Funneliformis mosseae</name>
    <name type="common">Endomycorrhizal fungus</name>
    <name type="synonym">Glomus mosseae</name>
    <dbReference type="NCBI Taxonomy" id="27381"/>
    <lineage>
        <taxon>Eukaryota</taxon>
        <taxon>Fungi</taxon>
        <taxon>Fungi incertae sedis</taxon>
        <taxon>Mucoromycota</taxon>
        <taxon>Glomeromycotina</taxon>
        <taxon>Glomeromycetes</taxon>
        <taxon>Glomerales</taxon>
        <taxon>Glomeraceae</taxon>
        <taxon>Funneliformis</taxon>
    </lineage>
</organism>
<protein>
    <submittedName>
        <fullName evidence="1">12647_t:CDS:1</fullName>
    </submittedName>
</protein>
<gene>
    <name evidence="1" type="ORF">FMOSSE_LOCUS9169</name>
</gene>
<comment type="caution">
    <text evidence="1">The sequence shown here is derived from an EMBL/GenBank/DDBJ whole genome shotgun (WGS) entry which is preliminary data.</text>
</comment>